<comment type="similarity">
    <text evidence="4 11">Belongs to the glycosyltransferase 1 family. Bacterial/plant glycogen synthase subfamily.</text>
</comment>
<dbReference type="Gene3D" id="3.40.50.2000">
    <property type="entry name" value="Glycogen Phosphorylase B"/>
    <property type="match status" value="2"/>
</dbReference>
<comment type="function">
    <text evidence="2 11">Synthesizes alpha-1,4-glucan chains using ADP-glucose.</text>
</comment>
<evidence type="ECO:0000256" key="3">
    <source>
        <dbReference type="ARBA" id="ARBA00004964"/>
    </source>
</evidence>
<reference evidence="14 15" key="1">
    <citation type="submission" date="2009-10" db="EMBL/GenBank/DDBJ databases">
        <title>Complete sequence of Halothiobacillus neapolitanus c2.</title>
        <authorList>
            <consortium name="US DOE Joint Genome Institute"/>
            <person name="Lucas S."/>
            <person name="Copeland A."/>
            <person name="Lapidus A."/>
            <person name="Glavina del Rio T."/>
            <person name="Tice H."/>
            <person name="Bruce D."/>
            <person name="Goodwin L."/>
            <person name="Pitluck S."/>
            <person name="Davenport K."/>
            <person name="Brettin T."/>
            <person name="Detter J.C."/>
            <person name="Han C."/>
            <person name="Tapia R."/>
            <person name="Larimer F."/>
            <person name="Land M."/>
            <person name="Hauser L."/>
            <person name="Kyrpides N."/>
            <person name="Mikhailova N."/>
            <person name="Kerfeld C."/>
            <person name="Cannon G."/>
            <person name="Heinhort S."/>
        </authorList>
    </citation>
    <scope>NUCLEOTIDE SEQUENCE [LARGE SCALE GENOMIC DNA]</scope>
    <source>
        <strain evidence="15">ATCC 23641 / c2</strain>
    </source>
</reference>
<dbReference type="HOGENOM" id="CLU_009583_18_2_6"/>
<evidence type="ECO:0000256" key="4">
    <source>
        <dbReference type="ARBA" id="ARBA00010281"/>
    </source>
</evidence>
<dbReference type="NCBIfam" id="TIGR02095">
    <property type="entry name" value="glgA"/>
    <property type="match status" value="1"/>
</dbReference>
<protein>
    <recommendedName>
        <fullName evidence="6 11">Glycogen synthase</fullName>
        <ecNumber evidence="5 11">2.4.1.21</ecNumber>
    </recommendedName>
    <alternativeName>
        <fullName evidence="10 11">Starch [bacterial glycogen] synthase</fullName>
    </alternativeName>
</protein>
<evidence type="ECO:0000256" key="6">
    <source>
        <dbReference type="ARBA" id="ARBA00019935"/>
    </source>
</evidence>
<dbReference type="AlphaFoldDB" id="D0KYV0"/>
<comment type="pathway">
    <text evidence="3 11">Glycan biosynthesis; glycogen biosynthesis.</text>
</comment>
<dbReference type="CAZy" id="GT5">
    <property type="family name" value="Glycosyltransferase Family 5"/>
</dbReference>
<comment type="catalytic activity">
    <reaction evidence="1 11">
        <text>[(1-&gt;4)-alpha-D-glucosyl](n) + ADP-alpha-D-glucose = [(1-&gt;4)-alpha-D-glucosyl](n+1) + ADP + H(+)</text>
        <dbReference type="Rhea" id="RHEA:18189"/>
        <dbReference type="Rhea" id="RHEA-COMP:9584"/>
        <dbReference type="Rhea" id="RHEA-COMP:9587"/>
        <dbReference type="ChEBI" id="CHEBI:15378"/>
        <dbReference type="ChEBI" id="CHEBI:15444"/>
        <dbReference type="ChEBI" id="CHEBI:57498"/>
        <dbReference type="ChEBI" id="CHEBI:456216"/>
        <dbReference type="EC" id="2.4.1.21"/>
    </reaction>
</comment>
<dbReference type="eggNOG" id="COG0297">
    <property type="taxonomic scope" value="Bacteria"/>
</dbReference>
<feature type="domain" description="Glycosyl transferase family 1" evidence="12">
    <location>
        <begin position="284"/>
        <end position="446"/>
    </location>
</feature>
<dbReference type="EC" id="2.4.1.21" evidence="5 11"/>
<organism evidence="14 15">
    <name type="scientific">Halothiobacillus neapolitanus (strain ATCC 23641 / DSM 15147 / CIP 104769 / NCIMB 8539 / c2)</name>
    <name type="common">Thiobacillus neapolitanus</name>
    <dbReference type="NCBI Taxonomy" id="555778"/>
    <lineage>
        <taxon>Bacteria</taxon>
        <taxon>Pseudomonadati</taxon>
        <taxon>Pseudomonadota</taxon>
        <taxon>Gammaproteobacteria</taxon>
        <taxon>Chromatiales</taxon>
        <taxon>Halothiobacillaceae</taxon>
        <taxon>Halothiobacillus</taxon>
    </lineage>
</organism>
<evidence type="ECO:0000256" key="7">
    <source>
        <dbReference type="ARBA" id="ARBA00022676"/>
    </source>
</evidence>
<dbReference type="KEGG" id="hna:Hneap_0774"/>
<dbReference type="GO" id="GO:0004373">
    <property type="term" value="F:alpha-1,4-glucan glucosyltransferase (UDP-glucose donor) activity"/>
    <property type="evidence" value="ECO:0007669"/>
    <property type="project" value="InterPro"/>
</dbReference>
<evidence type="ECO:0000313" key="14">
    <source>
        <dbReference type="EMBL" id="ACX95623.1"/>
    </source>
</evidence>
<dbReference type="InterPro" id="IPR013534">
    <property type="entry name" value="Starch_synth_cat_dom"/>
</dbReference>
<dbReference type="UniPathway" id="UPA00164"/>
<dbReference type="HAMAP" id="MF_00484">
    <property type="entry name" value="Glycogen_synth"/>
    <property type="match status" value="1"/>
</dbReference>
<dbReference type="Proteomes" id="UP000009102">
    <property type="component" value="Chromosome"/>
</dbReference>
<gene>
    <name evidence="11" type="primary">glgA</name>
    <name evidence="14" type="ordered locus">Hneap_0774</name>
</gene>
<keyword evidence="8 11" id="KW-0808">Transferase</keyword>
<keyword evidence="7 11" id="KW-0328">Glycosyltransferase</keyword>
<keyword evidence="9 11" id="KW-0320">Glycogen biosynthesis</keyword>
<dbReference type="PANTHER" id="PTHR45825:SF11">
    <property type="entry name" value="ALPHA AMYLASE DOMAIN-CONTAINING PROTEIN"/>
    <property type="match status" value="1"/>
</dbReference>
<dbReference type="InterPro" id="IPR001296">
    <property type="entry name" value="Glyco_trans_1"/>
</dbReference>
<accession>D0KYV0</accession>
<evidence type="ECO:0000256" key="5">
    <source>
        <dbReference type="ARBA" id="ARBA00012588"/>
    </source>
</evidence>
<proteinExistence type="inferred from homology"/>
<evidence type="ECO:0000256" key="9">
    <source>
        <dbReference type="ARBA" id="ARBA00023056"/>
    </source>
</evidence>
<evidence type="ECO:0000259" key="13">
    <source>
        <dbReference type="Pfam" id="PF08323"/>
    </source>
</evidence>
<feature type="domain" description="Starch synthase catalytic" evidence="13">
    <location>
        <begin position="2"/>
        <end position="235"/>
    </location>
</feature>
<dbReference type="Pfam" id="PF00534">
    <property type="entry name" value="Glycos_transf_1"/>
    <property type="match status" value="1"/>
</dbReference>
<evidence type="ECO:0000259" key="12">
    <source>
        <dbReference type="Pfam" id="PF00534"/>
    </source>
</evidence>
<dbReference type="STRING" id="555778.Hneap_0774"/>
<name>D0KYV0_HALNC</name>
<dbReference type="CDD" id="cd03791">
    <property type="entry name" value="GT5_Glycogen_synthase_DULL1-like"/>
    <property type="match status" value="1"/>
</dbReference>
<dbReference type="RefSeq" id="WP_012823659.1">
    <property type="nucleotide sequence ID" value="NC_013422.1"/>
</dbReference>
<dbReference type="SUPFAM" id="SSF53756">
    <property type="entry name" value="UDP-Glycosyltransferase/glycogen phosphorylase"/>
    <property type="match status" value="1"/>
</dbReference>
<evidence type="ECO:0000256" key="2">
    <source>
        <dbReference type="ARBA" id="ARBA00002764"/>
    </source>
</evidence>
<sequence length="489" mass="54407">MNVLFATSEMFPLIKTGGLADVSGALPLALSQVGVDVRVVLPRYANIKTDLIESEIQIGQKEILGQPVKINLANLNTGHLVYLVDHPVFSARQGNPYIGPDGNNWHDNPDRFGLFCRAVVALSTGLFGDAWKPDIIHSNDWQTGLIPALLSESSSPKNIFTIHNLAYQGVFDRPTFERLGLPWSLWRPDALEYWGNMSFMKAGIVFSKFVTTVSNTYAQEIQSPEFGYGLDGLLHHKQDRLKGILNGIGEDWNPQTDPLLEKPFSTSDMTGKAIIKESIQHEFGLTIDGNIPLITHVGRLVEQKGIDLLIQAIETLGSAQVQFVILGAGEHRFEHALRSLAEKNPDRIAVVIGYDEKLAHRLEAAGDAFIMPSRFEPCGLNQMYSLRYGALPIVHRVGGLADTVTHITPESIKDGSASGIVIDHLDVSAIHWAIGYFMEIYKDRDLYRKIQQQGMQKDFGWITSAKEYKKIYSAALKEQTHDESSQHEH</sequence>
<evidence type="ECO:0000256" key="11">
    <source>
        <dbReference type="HAMAP-Rule" id="MF_00484"/>
    </source>
</evidence>
<dbReference type="NCBIfam" id="NF001899">
    <property type="entry name" value="PRK00654.1-2"/>
    <property type="match status" value="1"/>
</dbReference>
<keyword evidence="15" id="KW-1185">Reference proteome</keyword>
<dbReference type="EMBL" id="CP001801">
    <property type="protein sequence ID" value="ACX95623.1"/>
    <property type="molecule type" value="Genomic_DNA"/>
</dbReference>
<dbReference type="PANTHER" id="PTHR45825">
    <property type="entry name" value="GRANULE-BOUND STARCH SYNTHASE 1, CHLOROPLASTIC/AMYLOPLASTIC"/>
    <property type="match status" value="1"/>
</dbReference>
<dbReference type="InterPro" id="IPR011835">
    <property type="entry name" value="GS/SS"/>
</dbReference>
<evidence type="ECO:0000256" key="1">
    <source>
        <dbReference type="ARBA" id="ARBA00001478"/>
    </source>
</evidence>
<dbReference type="Pfam" id="PF08323">
    <property type="entry name" value="Glyco_transf_5"/>
    <property type="match status" value="1"/>
</dbReference>
<dbReference type="GO" id="GO:0009011">
    <property type="term" value="F:alpha-1,4-glucan glucosyltransferase (ADP-glucose donor) activity"/>
    <property type="evidence" value="ECO:0007669"/>
    <property type="project" value="UniProtKB-UniRule"/>
</dbReference>
<feature type="binding site" evidence="11">
    <location>
        <position position="15"/>
    </location>
    <ligand>
        <name>ADP-alpha-D-glucose</name>
        <dbReference type="ChEBI" id="CHEBI:57498"/>
    </ligand>
</feature>
<evidence type="ECO:0000256" key="8">
    <source>
        <dbReference type="ARBA" id="ARBA00022679"/>
    </source>
</evidence>
<evidence type="ECO:0000313" key="15">
    <source>
        <dbReference type="Proteomes" id="UP000009102"/>
    </source>
</evidence>
<dbReference type="GO" id="GO:0005978">
    <property type="term" value="P:glycogen biosynthetic process"/>
    <property type="evidence" value="ECO:0007669"/>
    <property type="project" value="UniProtKB-UniRule"/>
</dbReference>
<evidence type="ECO:0000256" key="10">
    <source>
        <dbReference type="ARBA" id="ARBA00031722"/>
    </source>
</evidence>